<dbReference type="AlphaFoldDB" id="A0A178KM71"/>
<organism evidence="1 2">
    <name type="scientific">Photobacterium jeanii</name>
    <dbReference type="NCBI Taxonomy" id="858640"/>
    <lineage>
        <taxon>Bacteria</taxon>
        <taxon>Pseudomonadati</taxon>
        <taxon>Pseudomonadota</taxon>
        <taxon>Gammaproteobacteria</taxon>
        <taxon>Vibrionales</taxon>
        <taxon>Vibrionaceae</taxon>
        <taxon>Photobacterium</taxon>
    </lineage>
</organism>
<accession>A0A178KM71</accession>
<evidence type="ECO:0000313" key="2">
    <source>
        <dbReference type="Proteomes" id="UP000078503"/>
    </source>
</evidence>
<name>A0A178KM71_9GAMM</name>
<evidence type="ECO:0000313" key="1">
    <source>
        <dbReference type="EMBL" id="OAN18367.1"/>
    </source>
</evidence>
<sequence length="87" mass="9714">MSASLKQAAKNPQALHIFTALFTRKLTNSNIYGGDLYVLGKLLNYQYAAKRIKKGQEVCNSYLSRPSIELIVNSSFTSFFTLAAYDV</sequence>
<dbReference type="Proteomes" id="UP000078503">
    <property type="component" value="Unassembled WGS sequence"/>
</dbReference>
<reference evidence="1 2" key="1">
    <citation type="submission" date="2016-03" db="EMBL/GenBank/DDBJ databases">
        <title>Photobacterium proteolyticum sp. nov. a protease producing bacterium isolated from ocean sediments of Laizhou Bay.</title>
        <authorList>
            <person name="Li Y."/>
        </authorList>
    </citation>
    <scope>NUCLEOTIDE SEQUENCE [LARGE SCALE GENOMIC DNA]</scope>
    <source>
        <strain evidence="1 2">R-40508</strain>
    </source>
</reference>
<protein>
    <submittedName>
        <fullName evidence="1">Uncharacterized protein</fullName>
    </submittedName>
</protein>
<gene>
    <name evidence="1" type="ORF">A3K86_05600</name>
</gene>
<dbReference type="EMBL" id="LVHF01000012">
    <property type="protein sequence ID" value="OAN18367.1"/>
    <property type="molecule type" value="Genomic_DNA"/>
</dbReference>
<dbReference type="RefSeq" id="WP_068328880.1">
    <property type="nucleotide sequence ID" value="NZ_LVHF01000012.1"/>
</dbReference>
<comment type="caution">
    <text evidence="1">The sequence shown here is derived from an EMBL/GenBank/DDBJ whole genome shotgun (WGS) entry which is preliminary data.</text>
</comment>
<proteinExistence type="predicted"/>
<keyword evidence="2" id="KW-1185">Reference proteome</keyword>